<comment type="caution">
    <text evidence="2">The sequence shown here is derived from an EMBL/GenBank/DDBJ whole genome shotgun (WGS) entry which is preliminary data.</text>
</comment>
<dbReference type="Pfam" id="PF13524">
    <property type="entry name" value="Glyco_trans_1_2"/>
    <property type="match status" value="1"/>
</dbReference>
<evidence type="ECO:0000259" key="1">
    <source>
        <dbReference type="Pfam" id="PF13524"/>
    </source>
</evidence>
<feature type="domain" description="Spore protein YkvP/CgeB glycosyl transferase-like" evidence="1">
    <location>
        <begin position="142"/>
        <end position="283"/>
    </location>
</feature>
<name>A0A1F6G7F8_9PROT</name>
<proteinExistence type="predicted"/>
<dbReference type="Proteomes" id="UP000178449">
    <property type="component" value="Unassembled WGS sequence"/>
</dbReference>
<dbReference type="InterPro" id="IPR055259">
    <property type="entry name" value="YkvP/CgeB_Glyco_trans-like"/>
</dbReference>
<dbReference type="STRING" id="1817772.A2527_09260"/>
<evidence type="ECO:0000313" key="2">
    <source>
        <dbReference type="EMBL" id="OGG94032.1"/>
    </source>
</evidence>
<protein>
    <recommendedName>
        <fullName evidence="1">Spore protein YkvP/CgeB glycosyl transferase-like domain-containing protein</fullName>
    </recommendedName>
</protein>
<evidence type="ECO:0000313" key="3">
    <source>
        <dbReference type="Proteomes" id="UP000178449"/>
    </source>
</evidence>
<sequence>MDPAKEEPNLHITGTAPLIMVAGGEGLLSLDKEKLNLLEARVLYNGLPSNPEGASFDPHTPLADPKELDFLADLKHKLCFSQHEPPYLEAFYSGYQNRGIQCLYLPYAADLTQMGLWEFKENPDYDLVFVGNLAHRKKGNLEPLKAIFAGLDPKRVAIYGDQEWEKEFGIKTSLLSGDVDWAGLYQNAAIALNLHSYRQKRRMIQVNDRCFHIPLYGGFELCDHPLAGKFFGPDEMAIAAAPGHLVELFFYFLKNPTERQEQIERARARVANDHSYFSRIAALWSALGFKEKVIWEGVEYTEPVFEAGPARPIGAKALLLAKAETWVYQKGRVVRSHLKKGQTRQPS</sequence>
<dbReference type="AlphaFoldDB" id="A0A1F6G7F8"/>
<accession>A0A1F6G7F8</accession>
<organism evidence="2 3">
    <name type="scientific">Candidatus Lambdaproteobacteria bacterium RIFOXYD2_FULL_50_16</name>
    <dbReference type="NCBI Taxonomy" id="1817772"/>
    <lineage>
        <taxon>Bacteria</taxon>
        <taxon>Pseudomonadati</taxon>
        <taxon>Pseudomonadota</taxon>
        <taxon>Candidatus Lambdaproteobacteria</taxon>
    </lineage>
</organism>
<gene>
    <name evidence="2" type="ORF">A2527_09260</name>
</gene>
<reference evidence="2 3" key="1">
    <citation type="journal article" date="2016" name="Nat. Commun.">
        <title>Thousands of microbial genomes shed light on interconnected biogeochemical processes in an aquifer system.</title>
        <authorList>
            <person name="Anantharaman K."/>
            <person name="Brown C.T."/>
            <person name="Hug L.A."/>
            <person name="Sharon I."/>
            <person name="Castelle C.J."/>
            <person name="Probst A.J."/>
            <person name="Thomas B.C."/>
            <person name="Singh A."/>
            <person name="Wilkins M.J."/>
            <person name="Karaoz U."/>
            <person name="Brodie E.L."/>
            <person name="Williams K.H."/>
            <person name="Hubbard S.S."/>
            <person name="Banfield J.F."/>
        </authorList>
    </citation>
    <scope>NUCLEOTIDE SEQUENCE [LARGE SCALE GENOMIC DNA]</scope>
</reference>
<dbReference type="EMBL" id="MFNE01000043">
    <property type="protein sequence ID" value="OGG94032.1"/>
    <property type="molecule type" value="Genomic_DNA"/>
</dbReference>